<evidence type="ECO:0000256" key="3">
    <source>
        <dbReference type="ARBA" id="ARBA00020552"/>
    </source>
</evidence>
<dbReference type="Proteomes" id="UP000092691">
    <property type="component" value="Chromosome"/>
</dbReference>
<evidence type="ECO:0000256" key="5">
    <source>
        <dbReference type="ARBA" id="ARBA00022734"/>
    </source>
</evidence>
<protein>
    <recommendedName>
        <fullName evidence="3">Lectin-like protein BA14k</fullName>
    </recommendedName>
</protein>
<evidence type="ECO:0000256" key="6">
    <source>
        <dbReference type="ARBA" id="ARBA00025321"/>
    </source>
</evidence>
<comment type="subcellular location">
    <subcellularLocation>
        <location evidence="1">Membrane</location>
        <topology evidence="1">Single-pass membrane protein</topology>
    </subcellularLocation>
</comment>
<feature type="chain" id="PRO_5008520858" description="Lectin-like protein BA14k" evidence="8">
    <location>
        <begin position="24"/>
        <end position="140"/>
    </location>
</feature>
<evidence type="ECO:0000256" key="8">
    <source>
        <dbReference type="SAM" id="SignalP"/>
    </source>
</evidence>
<reference evidence="9 10" key="1">
    <citation type="submission" date="2016-06" db="EMBL/GenBank/DDBJ databases">
        <title>Microsymbionts genomes from the relict species Vavilovia formosa.</title>
        <authorList>
            <person name="Chirak E."/>
            <person name="Kimeklis A."/>
            <person name="Andronov E."/>
        </authorList>
    </citation>
    <scope>NUCLEOTIDE SEQUENCE [LARGE SCALE GENOMIC DNA]</scope>
    <source>
        <strain evidence="9 10">Vaf10</strain>
    </source>
</reference>
<dbReference type="AlphaFoldDB" id="A0A1B1CDV5"/>
<evidence type="ECO:0000256" key="4">
    <source>
        <dbReference type="ARBA" id="ARBA00022475"/>
    </source>
</evidence>
<organism evidence="9 10">
    <name type="scientific">Rhizobium leguminosarum</name>
    <dbReference type="NCBI Taxonomy" id="384"/>
    <lineage>
        <taxon>Bacteria</taxon>
        <taxon>Pseudomonadati</taxon>
        <taxon>Pseudomonadota</taxon>
        <taxon>Alphaproteobacteria</taxon>
        <taxon>Hyphomicrobiales</taxon>
        <taxon>Rhizobiaceae</taxon>
        <taxon>Rhizobium/Agrobacterium group</taxon>
        <taxon>Rhizobium</taxon>
    </lineage>
</organism>
<evidence type="ECO:0000256" key="1">
    <source>
        <dbReference type="ARBA" id="ARBA00004167"/>
    </source>
</evidence>
<dbReference type="GO" id="GO:0030246">
    <property type="term" value="F:carbohydrate binding"/>
    <property type="evidence" value="ECO:0007669"/>
    <property type="project" value="UniProtKB-KW"/>
</dbReference>
<evidence type="ECO:0000313" key="9">
    <source>
        <dbReference type="EMBL" id="ANP87962.1"/>
    </source>
</evidence>
<dbReference type="Pfam" id="PF07886">
    <property type="entry name" value="BA14K"/>
    <property type="match status" value="1"/>
</dbReference>
<evidence type="ECO:0000256" key="2">
    <source>
        <dbReference type="ARBA" id="ARBA00010270"/>
    </source>
</evidence>
<dbReference type="RefSeq" id="WP_065281856.1">
    <property type="nucleotide sequence ID" value="NZ_CP016286.1"/>
</dbReference>
<dbReference type="GO" id="GO:0016020">
    <property type="term" value="C:membrane"/>
    <property type="evidence" value="ECO:0007669"/>
    <property type="project" value="UniProtKB-SubCell"/>
</dbReference>
<dbReference type="OrthoDB" id="8117189at2"/>
<comment type="function">
    <text evidence="6">Has immunoglobulin-binding and hemagglutination properties, and can bind to mannose. Essential for virulence. May be involved in LPS biosynthesis or polysaccharide transport.</text>
</comment>
<keyword evidence="5" id="KW-0430">Lectin</keyword>
<dbReference type="InterPro" id="IPR012413">
    <property type="entry name" value="BA14K"/>
</dbReference>
<name>A0A1B1CDV5_RHILE</name>
<accession>A0A1B1CDV5</accession>
<sequence length="140" mass="15579">MLAPRTLLLAGLLAMLTPAIAGADSLKLGKPGVAPLNTGSTLCDFRGCFGFGPQQWHRPAYVQPNYRPRGATGPTYYQPGAAGRPQLTYDPPPVRRVQPKARDMNSHAAWCSNEYRSYNPRTDRFLTYEGIYKTCRSPYR</sequence>
<keyword evidence="4" id="KW-1003">Cell membrane</keyword>
<gene>
    <name evidence="9" type="ORF">BA011_21000</name>
</gene>
<comment type="similarity">
    <text evidence="2">Belongs to the BA14k family.</text>
</comment>
<proteinExistence type="inferred from homology"/>
<evidence type="ECO:0000256" key="7">
    <source>
        <dbReference type="SAM" id="MobiDB-lite"/>
    </source>
</evidence>
<keyword evidence="4" id="KW-0472">Membrane</keyword>
<keyword evidence="8" id="KW-0732">Signal</keyword>
<feature type="signal peptide" evidence="8">
    <location>
        <begin position="1"/>
        <end position="23"/>
    </location>
</feature>
<dbReference type="EMBL" id="CP016286">
    <property type="protein sequence ID" value="ANP87962.1"/>
    <property type="molecule type" value="Genomic_DNA"/>
</dbReference>
<feature type="region of interest" description="Disordered" evidence="7">
    <location>
        <begin position="72"/>
        <end position="92"/>
    </location>
</feature>
<evidence type="ECO:0000313" key="10">
    <source>
        <dbReference type="Proteomes" id="UP000092691"/>
    </source>
</evidence>